<sequence>MTDTDPGRGSGGRSSSKVARLIEAYDLGSSFGAHLEARWTAEGDDRLSLRDLADRFNRELLRSALEDAGESPIDGEVENLYRLLTDDEVSSGVQTEASARLERTGVDVDQLERDFVTYQAIRSYLTKYRDAEYSEPSDEDRPEKVRQTVQRLQSRTQSVTERSLGQLREADHLTLGEFRLFVDVDVLCEDCGAQYGVAELLERGGCDCDADT</sequence>
<reference evidence="2 3" key="1">
    <citation type="journal article" date="2019" name="Int. J. Syst. Evol. Microbiol.">
        <title>The Global Catalogue of Microorganisms (GCM) 10K type strain sequencing project: providing services to taxonomists for standard genome sequencing and annotation.</title>
        <authorList>
            <consortium name="The Broad Institute Genomics Platform"/>
            <consortium name="The Broad Institute Genome Sequencing Center for Infectious Disease"/>
            <person name="Wu L."/>
            <person name="Ma J."/>
        </authorList>
    </citation>
    <scope>NUCLEOTIDE SEQUENCE [LARGE SCALE GENOMIC DNA]</scope>
    <source>
        <strain evidence="2 3">CGMCC 1.12563</strain>
    </source>
</reference>
<dbReference type="Pfam" id="PF21811">
    <property type="entry name" value="RdfA"/>
    <property type="match status" value="1"/>
</dbReference>
<proteinExistence type="predicted"/>
<organism evidence="2 3">
    <name type="scientific">Halomarina rubra</name>
    <dbReference type="NCBI Taxonomy" id="2071873"/>
    <lineage>
        <taxon>Archaea</taxon>
        <taxon>Methanobacteriati</taxon>
        <taxon>Methanobacteriota</taxon>
        <taxon>Stenosarchaea group</taxon>
        <taxon>Halobacteria</taxon>
        <taxon>Halobacteriales</taxon>
        <taxon>Natronomonadaceae</taxon>
        <taxon>Halomarina</taxon>
    </lineage>
</organism>
<dbReference type="InterPro" id="IPR048925">
    <property type="entry name" value="RdfA"/>
</dbReference>
<protein>
    <submittedName>
        <fullName evidence="2">Rod-determining factor RdfA</fullName>
    </submittedName>
</protein>
<accession>A0ABD6AWR8</accession>
<name>A0ABD6AWR8_9EURY</name>
<comment type="caution">
    <text evidence="2">The sequence shown here is derived from an EMBL/GenBank/DDBJ whole genome shotgun (WGS) entry which is preliminary data.</text>
</comment>
<feature type="compositionally biased region" description="Polar residues" evidence="1">
    <location>
        <begin position="147"/>
        <end position="157"/>
    </location>
</feature>
<dbReference type="EMBL" id="JBHUDC010000007">
    <property type="protein sequence ID" value="MFD1514191.1"/>
    <property type="molecule type" value="Genomic_DNA"/>
</dbReference>
<dbReference type="Proteomes" id="UP001597187">
    <property type="component" value="Unassembled WGS sequence"/>
</dbReference>
<feature type="region of interest" description="Disordered" evidence="1">
    <location>
        <begin position="131"/>
        <end position="157"/>
    </location>
</feature>
<keyword evidence="3" id="KW-1185">Reference proteome</keyword>
<dbReference type="AlphaFoldDB" id="A0ABD6AWR8"/>
<evidence type="ECO:0000313" key="2">
    <source>
        <dbReference type="EMBL" id="MFD1514191.1"/>
    </source>
</evidence>
<evidence type="ECO:0000313" key="3">
    <source>
        <dbReference type="Proteomes" id="UP001597187"/>
    </source>
</evidence>
<gene>
    <name evidence="2" type="primary">rdfA</name>
    <name evidence="2" type="ORF">ACFSBT_12985</name>
</gene>
<dbReference type="RefSeq" id="WP_250874163.1">
    <property type="nucleotide sequence ID" value="NZ_JALXFV010000007.1"/>
</dbReference>
<evidence type="ECO:0000256" key="1">
    <source>
        <dbReference type="SAM" id="MobiDB-lite"/>
    </source>
</evidence>